<dbReference type="PROSITE" id="PS50048">
    <property type="entry name" value="ZN2_CY6_FUNGAL_2"/>
    <property type="match status" value="1"/>
</dbReference>
<dbReference type="InterPro" id="IPR036864">
    <property type="entry name" value="Zn2-C6_fun-type_DNA-bd_sf"/>
</dbReference>
<dbReference type="Proteomes" id="UP000054097">
    <property type="component" value="Unassembled WGS sequence"/>
</dbReference>
<evidence type="ECO:0000259" key="7">
    <source>
        <dbReference type="PROSITE" id="PS50048"/>
    </source>
</evidence>
<dbReference type="CDD" id="cd00067">
    <property type="entry name" value="GAL4"/>
    <property type="match status" value="1"/>
</dbReference>
<accession>A0A0C2XRM0</accession>
<reference evidence="9" key="2">
    <citation type="submission" date="2015-01" db="EMBL/GenBank/DDBJ databases">
        <title>Evolutionary Origins and Diversification of the Mycorrhizal Mutualists.</title>
        <authorList>
            <consortium name="DOE Joint Genome Institute"/>
            <consortium name="Mycorrhizal Genomics Consortium"/>
            <person name="Kohler A."/>
            <person name="Kuo A."/>
            <person name="Nagy L.G."/>
            <person name="Floudas D."/>
            <person name="Copeland A."/>
            <person name="Barry K.W."/>
            <person name="Cichocki N."/>
            <person name="Veneault-Fourrey C."/>
            <person name="LaButti K."/>
            <person name="Lindquist E.A."/>
            <person name="Lipzen A."/>
            <person name="Lundell T."/>
            <person name="Morin E."/>
            <person name="Murat C."/>
            <person name="Riley R."/>
            <person name="Ohm R."/>
            <person name="Sun H."/>
            <person name="Tunlid A."/>
            <person name="Henrissat B."/>
            <person name="Grigoriev I.V."/>
            <person name="Hibbett D.S."/>
            <person name="Martin F."/>
        </authorList>
    </citation>
    <scope>NUCLEOTIDE SEQUENCE [LARGE SCALE GENOMIC DNA]</scope>
    <source>
        <strain evidence="9">MAFF 305830</strain>
    </source>
</reference>
<feature type="compositionally biased region" description="Basic and acidic residues" evidence="6">
    <location>
        <begin position="66"/>
        <end position="83"/>
    </location>
</feature>
<feature type="compositionally biased region" description="Polar residues" evidence="6">
    <location>
        <begin position="480"/>
        <end position="513"/>
    </location>
</feature>
<protein>
    <recommendedName>
        <fullName evidence="7">Zn(2)-C6 fungal-type domain-containing protein</fullName>
    </recommendedName>
</protein>
<evidence type="ECO:0000256" key="4">
    <source>
        <dbReference type="ARBA" id="ARBA00023163"/>
    </source>
</evidence>
<dbReference type="SMART" id="SM00066">
    <property type="entry name" value="GAL4"/>
    <property type="match status" value="1"/>
</dbReference>
<dbReference type="PANTHER" id="PTHR47338:SF5">
    <property type="entry name" value="ZN(II)2CYS6 TRANSCRIPTION FACTOR (EUROFUNG)"/>
    <property type="match status" value="1"/>
</dbReference>
<feature type="region of interest" description="Disordered" evidence="6">
    <location>
        <begin position="457"/>
        <end position="513"/>
    </location>
</feature>
<gene>
    <name evidence="8" type="ORF">M408DRAFT_327725</name>
</gene>
<keyword evidence="3" id="KW-0805">Transcription regulation</keyword>
<dbReference type="InterPro" id="IPR050815">
    <property type="entry name" value="TF_fung"/>
</dbReference>
<feature type="domain" description="Zn(2)-C6 fungal-type" evidence="7">
    <location>
        <begin position="43"/>
        <end position="73"/>
    </location>
</feature>
<feature type="compositionally biased region" description="Polar residues" evidence="6">
    <location>
        <begin position="1"/>
        <end position="15"/>
    </location>
</feature>
<dbReference type="CDD" id="cd12148">
    <property type="entry name" value="fungal_TF_MHR"/>
    <property type="match status" value="1"/>
</dbReference>
<dbReference type="HOGENOM" id="CLU_010791_0_0_1"/>
<keyword evidence="5" id="KW-0539">Nucleus</keyword>
<dbReference type="AlphaFoldDB" id="A0A0C2XRM0"/>
<keyword evidence="4" id="KW-0804">Transcription</keyword>
<dbReference type="GO" id="GO:0008270">
    <property type="term" value="F:zinc ion binding"/>
    <property type="evidence" value="ECO:0007669"/>
    <property type="project" value="InterPro"/>
</dbReference>
<evidence type="ECO:0000256" key="3">
    <source>
        <dbReference type="ARBA" id="ARBA00023015"/>
    </source>
</evidence>
<feature type="compositionally biased region" description="Low complexity" evidence="6">
    <location>
        <begin position="103"/>
        <end position="117"/>
    </location>
</feature>
<evidence type="ECO:0000256" key="5">
    <source>
        <dbReference type="ARBA" id="ARBA00023242"/>
    </source>
</evidence>
<feature type="region of interest" description="Disordered" evidence="6">
    <location>
        <begin position="1"/>
        <end position="41"/>
    </location>
</feature>
<name>A0A0C2XRM0_SERVB</name>
<evidence type="ECO:0000256" key="2">
    <source>
        <dbReference type="ARBA" id="ARBA00022723"/>
    </source>
</evidence>
<proteinExistence type="predicted"/>
<sequence length="826" mass="90964">MDGENSPNGSTTAGGSSDAKDEAASPFDGEKSNEETSALSVVACRQCRSRKVRCDSARPVCKNCARRSDPCEYDTAPKRRGPDRQPGTRQRLYKKKPEDASIPYTKPAKPSTSTTSPHELQGPHRTVRTRTTEMIRKTSSSSLKKKLPSVATVTPTKVSSELQVSLPHTLGDRDLEASLRAVGFESIDRLLRIANHEIISASSNMWTTIPKDQHLHEPPVLVLAGRHASQNSLLYAADEDIFDDIRSDFFIPRGPSSSFHKQTWFDSLLSIYSDDPSQSMRRVFQDLHLLLENSVYWLSFINFPRFVDNIFNPSTRIFVQPSLVLSALAMATMMKSSEVGLGEEGRRLALWLRDAAQSSLDASICASWIEPSLAQAAFFLALFEASPHPGHSATRISSSVSLLDSIIQALSLTKIDASEPSVTTFLLDDVPRVNVYGLGTEATPLPSNQTRVAKDIEDTDSTQPRCTCGKFPVGPGVNTKAPSKTSSNPSQKQGSTPRTAEGISATSFSPEGSSKFTADWPDVFDVVEIQKEESRRVCWSSMMLFTALREYSPVKLEAATWELHVTKPESFSIFFPGEKVSKVDPKNSVWALHARAALLWNSCQKLSSRPDWNTRRAELAGKAWMEANAIEDGLRAHACPAGHGTPYAGGEYLLQIKLLISNQFTISAPIPQTLGRDSDNAKSWLAHRTRIIRHVRMMGYFVAKFGAAVAALTVSKRPLSVWWAMYQIRSGILLWRANRNLNIALEQSVDLLGIADFMTAMWPSGMQQGYYEQLKTELLECCLQAGIHVPAPVPIPGLPMELNAKMIPSFSMAKEASASDISMAPL</sequence>
<evidence type="ECO:0000256" key="6">
    <source>
        <dbReference type="SAM" id="MobiDB-lite"/>
    </source>
</evidence>
<evidence type="ECO:0000313" key="8">
    <source>
        <dbReference type="EMBL" id="KIM31552.1"/>
    </source>
</evidence>
<dbReference type="STRING" id="933852.A0A0C2XRM0"/>
<keyword evidence="2" id="KW-0479">Metal-binding</keyword>
<keyword evidence="9" id="KW-1185">Reference proteome</keyword>
<reference evidence="8 9" key="1">
    <citation type="submission" date="2014-04" db="EMBL/GenBank/DDBJ databases">
        <authorList>
            <consortium name="DOE Joint Genome Institute"/>
            <person name="Kuo A."/>
            <person name="Zuccaro A."/>
            <person name="Kohler A."/>
            <person name="Nagy L.G."/>
            <person name="Floudas D."/>
            <person name="Copeland A."/>
            <person name="Barry K.W."/>
            <person name="Cichocki N."/>
            <person name="Veneault-Fourrey C."/>
            <person name="LaButti K."/>
            <person name="Lindquist E.A."/>
            <person name="Lipzen A."/>
            <person name="Lundell T."/>
            <person name="Morin E."/>
            <person name="Murat C."/>
            <person name="Sun H."/>
            <person name="Tunlid A."/>
            <person name="Henrissat B."/>
            <person name="Grigoriev I.V."/>
            <person name="Hibbett D.S."/>
            <person name="Martin F."/>
            <person name="Nordberg H.P."/>
            <person name="Cantor M.N."/>
            <person name="Hua S.X."/>
        </authorList>
    </citation>
    <scope>NUCLEOTIDE SEQUENCE [LARGE SCALE GENOMIC DNA]</scope>
    <source>
        <strain evidence="8 9">MAFF 305830</strain>
    </source>
</reference>
<dbReference type="OrthoDB" id="10261408at2759"/>
<feature type="non-terminal residue" evidence="8">
    <location>
        <position position="826"/>
    </location>
</feature>
<comment type="subcellular location">
    <subcellularLocation>
        <location evidence="1">Nucleus</location>
    </subcellularLocation>
</comment>
<evidence type="ECO:0000313" key="9">
    <source>
        <dbReference type="Proteomes" id="UP000054097"/>
    </source>
</evidence>
<dbReference type="GO" id="GO:0000981">
    <property type="term" value="F:DNA-binding transcription factor activity, RNA polymerase II-specific"/>
    <property type="evidence" value="ECO:0007669"/>
    <property type="project" value="InterPro"/>
</dbReference>
<dbReference type="Pfam" id="PF00172">
    <property type="entry name" value="Zn_clus"/>
    <property type="match status" value="1"/>
</dbReference>
<dbReference type="PANTHER" id="PTHR47338">
    <property type="entry name" value="ZN(II)2CYS6 TRANSCRIPTION FACTOR (EUROFUNG)-RELATED"/>
    <property type="match status" value="1"/>
</dbReference>
<feature type="compositionally biased region" description="Basic and acidic residues" evidence="6">
    <location>
        <begin position="18"/>
        <end position="34"/>
    </location>
</feature>
<feature type="region of interest" description="Disordered" evidence="6">
    <location>
        <begin position="66"/>
        <end position="126"/>
    </location>
</feature>
<organism evidence="8 9">
    <name type="scientific">Serendipita vermifera MAFF 305830</name>
    <dbReference type="NCBI Taxonomy" id="933852"/>
    <lineage>
        <taxon>Eukaryota</taxon>
        <taxon>Fungi</taxon>
        <taxon>Dikarya</taxon>
        <taxon>Basidiomycota</taxon>
        <taxon>Agaricomycotina</taxon>
        <taxon>Agaricomycetes</taxon>
        <taxon>Sebacinales</taxon>
        <taxon>Serendipitaceae</taxon>
        <taxon>Serendipita</taxon>
    </lineage>
</organism>
<evidence type="ECO:0000256" key="1">
    <source>
        <dbReference type="ARBA" id="ARBA00004123"/>
    </source>
</evidence>
<dbReference type="InterPro" id="IPR001138">
    <property type="entry name" value="Zn2Cys6_DnaBD"/>
</dbReference>
<dbReference type="GO" id="GO:0005634">
    <property type="term" value="C:nucleus"/>
    <property type="evidence" value="ECO:0007669"/>
    <property type="project" value="UniProtKB-SubCell"/>
</dbReference>
<dbReference type="EMBL" id="KN824282">
    <property type="protein sequence ID" value="KIM31552.1"/>
    <property type="molecule type" value="Genomic_DNA"/>
</dbReference>
<dbReference type="SUPFAM" id="SSF57701">
    <property type="entry name" value="Zn2/Cys6 DNA-binding domain"/>
    <property type="match status" value="1"/>
</dbReference>
<dbReference type="Gene3D" id="4.10.240.10">
    <property type="entry name" value="Zn(2)-C6 fungal-type DNA-binding domain"/>
    <property type="match status" value="1"/>
</dbReference>
<dbReference type="PROSITE" id="PS00463">
    <property type="entry name" value="ZN2_CY6_FUNGAL_1"/>
    <property type="match status" value="1"/>
</dbReference>